<dbReference type="PANTHER" id="PTHR46082:SF11">
    <property type="entry name" value="AAA+ ATPASE DOMAIN-CONTAINING PROTEIN-RELATED"/>
    <property type="match status" value="1"/>
</dbReference>
<feature type="domain" description="GPI inositol-deacylase winged helix" evidence="2">
    <location>
        <begin position="619"/>
        <end position="707"/>
    </location>
</feature>
<evidence type="ECO:0008006" key="6">
    <source>
        <dbReference type="Google" id="ProtNLM"/>
    </source>
</evidence>
<dbReference type="Pfam" id="PF24883">
    <property type="entry name" value="NPHP3_N"/>
    <property type="match status" value="1"/>
</dbReference>
<dbReference type="InterPro" id="IPR035994">
    <property type="entry name" value="Nucleoside_phosphorylase_sf"/>
</dbReference>
<protein>
    <recommendedName>
        <fullName evidence="6">Nucleoside phosphorylase domain-containing protein</fullName>
    </recommendedName>
</protein>
<dbReference type="Proteomes" id="UP000572817">
    <property type="component" value="Unassembled WGS sequence"/>
</dbReference>
<dbReference type="EMBL" id="WWBZ02000016">
    <property type="protein sequence ID" value="KAF4309312.1"/>
    <property type="molecule type" value="Genomic_DNA"/>
</dbReference>
<evidence type="ECO:0000313" key="5">
    <source>
        <dbReference type="Proteomes" id="UP000572817"/>
    </source>
</evidence>
<evidence type="ECO:0000256" key="1">
    <source>
        <dbReference type="ARBA" id="ARBA00022737"/>
    </source>
</evidence>
<gene>
    <name evidence="4" type="ORF">GTA08_BOTSDO02296</name>
</gene>
<dbReference type="OrthoDB" id="1577640at2759"/>
<comment type="caution">
    <text evidence="4">The sequence shown here is derived from an EMBL/GenBank/DDBJ whole genome shotgun (WGS) entry which is preliminary data.</text>
</comment>
<dbReference type="InterPro" id="IPR056884">
    <property type="entry name" value="NPHP3-like_N"/>
</dbReference>
<feature type="domain" description="Nephrocystin 3-like N-terminal" evidence="3">
    <location>
        <begin position="395"/>
        <end position="504"/>
    </location>
</feature>
<proteinExistence type="predicted"/>
<accession>A0A8H4NBI3</accession>
<dbReference type="PANTHER" id="PTHR46082">
    <property type="entry name" value="ATP/GTP-BINDING PROTEIN-RELATED"/>
    <property type="match status" value="1"/>
</dbReference>
<dbReference type="Pfam" id="PF22939">
    <property type="entry name" value="WHD_GPIID"/>
    <property type="match status" value="1"/>
</dbReference>
<dbReference type="GO" id="GO:0009116">
    <property type="term" value="P:nucleoside metabolic process"/>
    <property type="evidence" value="ECO:0007669"/>
    <property type="project" value="InterPro"/>
</dbReference>
<dbReference type="GO" id="GO:0003824">
    <property type="term" value="F:catalytic activity"/>
    <property type="evidence" value="ECO:0007669"/>
    <property type="project" value="InterPro"/>
</dbReference>
<dbReference type="SUPFAM" id="SSF53167">
    <property type="entry name" value="Purine and uridine phosphorylases"/>
    <property type="match status" value="1"/>
</dbReference>
<evidence type="ECO:0000259" key="3">
    <source>
        <dbReference type="Pfam" id="PF24883"/>
    </source>
</evidence>
<keyword evidence="5" id="KW-1185">Reference proteome</keyword>
<evidence type="ECO:0000259" key="2">
    <source>
        <dbReference type="Pfam" id="PF22939"/>
    </source>
</evidence>
<keyword evidence="1" id="KW-0677">Repeat</keyword>
<dbReference type="AlphaFoldDB" id="A0A8H4NBI3"/>
<evidence type="ECO:0000313" key="4">
    <source>
        <dbReference type="EMBL" id="KAF4309312.1"/>
    </source>
</evidence>
<dbReference type="InterPro" id="IPR053137">
    <property type="entry name" value="NLR-like"/>
</dbReference>
<reference evidence="4" key="1">
    <citation type="submission" date="2020-04" db="EMBL/GenBank/DDBJ databases">
        <title>Genome Assembly and Annotation of Botryosphaeria dothidea sdau 11-99, a Latent Pathogen of Apple Fruit Ring Rot in China.</title>
        <authorList>
            <person name="Yu C."/>
            <person name="Diao Y."/>
            <person name="Lu Q."/>
            <person name="Zhao J."/>
            <person name="Cui S."/>
            <person name="Peng C."/>
            <person name="He B."/>
            <person name="Liu H."/>
        </authorList>
    </citation>
    <scope>NUCLEOTIDE SEQUENCE [LARGE SCALE GENOMIC DNA]</scope>
    <source>
        <strain evidence="4">Sdau11-99</strain>
    </source>
</reference>
<dbReference type="Gene3D" id="3.40.50.1580">
    <property type="entry name" value="Nucleoside phosphorylase domain"/>
    <property type="match status" value="1"/>
</dbReference>
<name>A0A8H4NBI3_9PEZI</name>
<dbReference type="InterPro" id="IPR054471">
    <property type="entry name" value="GPIID_WHD"/>
</dbReference>
<sequence>MSDPSEYTVGWICAIPTEQVAARQFLDEEHKPPTVQSTTDNNSYILGKIGGHNVVIAVLPMGEYGTKSAASVARDILHTFSNIMFGLMVGIGGGAPSKEHDIRLGDVVVSCSGNGKGGFLQYDYGKAIQGLGFQKTGFLNQLPQVLSTVVVTLRGRHISDGNEIEEDIRTVFAKKKKVTREFKKFRRPPNDTDRLYRSTCIHRAGSDSSKPCTETCEGESRRKSVLGARYVGTNDCLVARAERDADEDNPAVHYGLIASANQLMKDAKIRDELLEAQDVLCFEMEAAGLMNHFPCLFIRGICDYSDSHKNKDWQGYAAMTAAAYAKSLLHQISPSRVEQEKTFSKAINSLTKSVNDATKSVEAMREQDLQLEITRWLSPCDVFANLNKAIFEYLDTECLYFFFDFADKEKQTRDQPLRSLIDQLYSRAKLEGPRSVLEKEYLAGSHQRTTEQLKTILEDMLYRSQGLKIVLDALDECSTKMDVISWLQELPFQKHQTRILVTSRSGDVTLSIASFFTTKVFLDVSSGATETDIQQYVESRVSSSNVLEPWKEFSHEERQKIITEVTKSAGSMFRLATCQLDLLKDCVTSRDLSSKLAEIPRSLDGVYARILENIPEVQKEHVVRMLQLLVFSQRPLTMKEVRQALYVVTEPADGEPAFSLENTQNGDPGVVSRICSSLVNEETSEDLRIRLAHASVKQYLLSDRLPDGFKDKFVGIPARISVAKGRDWFHFRDRSLFKLYQERKNDLINLLISNGLTIDKWVHVANTARVAGIVVVGPTATFLSHKDTSVAARYSELQESSSRWCDQFAMSTRQSGWT</sequence>
<organism evidence="4 5">
    <name type="scientific">Botryosphaeria dothidea</name>
    <dbReference type="NCBI Taxonomy" id="55169"/>
    <lineage>
        <taxon>Eukaryota</taxon>
        <taxon>Fungi</taxon>
        <taxon>Dikarya</taxon>
        <taxon>Ascomycota</taxon>
        <taxon>Pezizomycotina</taxon>
        <taxon>Dothideomycetes</taxon>
        <taxon>Dothideomycetes incertae sedis</taxon>
        <taxon>Botryosphaeriales</taxon>
        <taxon>Botryosphaeriaceae</taxon>
        <taxon>Botryosphaeria</taxon>
    </lineage>
</organism>